<keyword evidence="2" id="KW-1185">Reference proteome</keyword>
<organism evidence="2 3">
    <name type="scientific">Solanum pennellii</name>
    <name type="common">Tomato</name>
    <name type="synonym">Lycopersicon pennellii</name>
    <dbReference type="NCBI Taxonomy" id="28526"/>
    <lineage>
        <taxon>Eukaryota</taxon>
        <taxon>Viridiplantae</taxon>
        <taxon>Streptophyta</taxon>
        <taxon>Embryophyta</taxon>
        <taxon>Tracheophyta</taxon>
        <taxon>Spermatophyta</taxon>
        <taxon>Magnoliopsida</taxon>
        <taxon>eudicotyledons</taxon>
        <taxon>Gunneridae</taxon>
        <taxon>Pentapetalae</taxon>
        <taxon>asterids</taxon>
        <taxon>lamiids</taxon>
        <taxon>Solanales</taxon>
        <taxon>Solanaceae</taxon>
        <taxon>Solanoideae</taxon>
        <taxon>Solaneae</taxon>
        <taxon>Solanum</taxon>
        <taxon>Solanum subgen. Lycopersicon</taxon>
    </lineage>
</organism>
<accession>A0ABM1V1E4</accession>
<dbReference type="GeneID" id="114075259"/>
<dbReference type="Pfam" id="PF07727">
    <property type="entry name" value="RVT_2"/>
    <property type="match status" value="1"/>
</dbReference>
<sequence>MEEELSALKENHTRDLISKPAKASVIGSKWINHMATIRVLLTIASIKWWKLHQIDVKSALLHGEIHEIICMKPPLGYNQSQPDTVNIFFGLEVEYLQDGIMLSQRKYGDDLVTQACLSDQKVAYTPLEINVKYKNDDDDPLAEPTLYRRLIGCLIYLTIIRPDISYLVQVLSQFVTNPCQHHFSALLRIIRYVWSTINRVFFFHSASSLNLEGYVDADWEECPNS</sequence>
<reference evidence="2" key="1">
    <citation type="journal article" date="2014" name="Nat. Genet.">
        <title>The genome of the stress-tolerant wild tomato species Solanum pennellii.</title>
        <authorList>
            <person name="Bolger A."/>
            <person name="Scossa F."/>
            <person name="Bolger M.E."/>
            <person name="Lanz C."/>
            <person name="Maumus F."/>
            <person name="Tohge T."/>
            <person name="Quesneville H."/>
            <person name="Alseekh S."/>
            <person name="Sorensen I."/>
            <person name="Lichtenstein G."/>
            <person name="Fich E.A."/>
            <person name="Conte M."/>
            <person name="Keller H."/>
            <person name="Schneeberger K."/>
            <person name="Schwacke R."/>
            <person name="Ofner I."/>
            <person name="Vrebalov J."/>
            <person name="Xu Y."/>
            <person name="Osorio S."/>
            <person name="Aflitos S.A."/>
            <person name="Schijlen E."/>
            <person name="Jimenez-Gomez J.M."/>
            <person name="Ryngajllo M."/>
            <person name="Kimura S."/>
            <person name="Kumar R."/>
            <person name="Koenig D."/>
            <person name="Headland L.R."/>
            <person name="Maloof J.N."/>
            <person name="Sinha N."/>
            <person name="van Ham R.C."/>
            <person name="Lankhorst R.K."/>
            <person name="Mao L."/>
            <person name="Vogel A."/>
            <person name="Arsova B."/>
            <person name="Panstruga R."/>
            <person name="Fei Z."/>
            <person name="Rose J.K."/>
            <person name="Zamir D."/>
            <person name="Carrari F."/>
            <person name="Giovannoni J.J."/>
            <person name="Weigel D."/>
            <person name="Usadel B."/>
            <person name="Fernie A.R."/>
        </authorList>
    </citation>
    <scope>NUCLEOTIDE SEQUENCE [LARGE SCALE GENOMIC DNA]</scope>
    <source>
        <strain evidence="2">cv. LA0716</strain>
    </source>
</reference>
<dbReference type="PANTHER" id="PTHR11439">
    <property type="entry name" value="GAG-POL-RELATED RETROTRANSPOSON"/>
    <property type="match status" value="1"/>
</dbReference>
<evidence type="ECO:0000259" key="1">
    <source>
        <dbReference type="Pfam" id="PF07727"/>
    </source>
</evidence>
<name>A0ABM1V1E4_SOLPN</name>
<gene>
    <name evidence="3" type="primary">LOC114075259</name>
</gene>
<dbReference type="PANTHER" id="PTHR11439:SF470">
    <property type="entry name" value="CYSTEINE-RICH RLK (RECEPTOR-LIKE PROTEIN KINASE) 8"/>
    <property type="match status" value="1"/>
</dbReference>
<dbReference type="InterPro" id="IPR013103">
    <property type="entry name" value="RVT_2"/>
</dbReference>
<feature type="domain" description="Reverse transcriptase Ty1/copia-type" evidence="1">
    <location>
        <begin position="34"/>
        <end position="82"/>
    </location>
</feature>
<dbReference type="RefSeq" id="XP_027769562.1">
    <property type="nucleotide sequence ID" value="XM_027913761.1"/>
</dbReference>
<protein>
    <submittedName>
        <fullName evidence="3">Uncharacterized protein LOC114075259</fullName>
    </submittedName>
</protein>
<evidence type="ECO:0000313" key="3">
    <source>
        <dbReference type="RefSeq" id="XP_027769562.1"/>
    </source>
</evidence>
<reference evidence="3" key="2">
    <citation type="submission" date="2025-08" db="UniProtKB">
        <authorList>
            <consortium name="RefSeq"/>
        </authorList>
    </citation>
    <scope>IDENTIFICATION</scope>
</reference>
<proteinExistence type="predicted"/>
<dbReference type="Proteomes" id="UP000694930">
    <property type="component" value="Chromosome 12"/>
</dbReference>
<evidence type="ECO:0000313" key="2">
    <source>
        <dbReference type="Proteomes" id="UP000694930"/>
    </source>
</evidence>